<protein>
    <submittedName>
        <fullName evidence="1">Uncharacterized protein</fullName>
    </submittedName>
</protein>
<organism evidence="1 2">
    <name type="scientific">Syntrophaceticus schinkii</name>
    <dbReference type="NCBI Taxonomy" id="499207"/>
    <lineage>
        <taxon>Bacteria</taxon>
        <taxon>Bacillati</taxon>
        <taxon>Bacillota</taxon>
        <taxon>Clostridia</taxon>
        <taxon>Thermoanaerobacterales</taxon>
        <taxon>Thermoanaerobacterales Family III. Incertae Sedis</taxon>
        <taxon>Syntrophaceticus</taxon>
    </lineage>
</organism>
<name>A0A0B7MH88_9FIRM</name>
<dbReference type="AlphaFoldDB" id="A0A0B7MH88"/>
<evidence type="ECO:0000313" key="1">
    <source>
        <dbReference type="EMBL" id="CEO87598.1"/>
    </source>
</evidence>
<accession>A0A0B7MH88</accession>
<proteinExistence type="predicted"/>
<reference evidence="2" key="1">
    <citation type="submission" date="2015-01" db="EMBL/GenBank/DDBJ databases">
        <authorList>
            <person name="Manzoor Shahid"/>
            <person name="Zubair Saima"/>
        </authorList>
    </citation>
    <scope>NUCLEOTIDE SEQUENCE [LARGE SCALE GENOMIC DNA]</scope>
    <source>
        <strain evidence="2">Sp3</strain>
    </source>
</reference>
<keyword evidence="2" id="KW-1185">Reference proteome</keyword>
<sequence length="88" mass="9964">MAMSVRRYVAVRTVGNPEQILNKIKNAILRLELANTIPVIKIEKNASREFYVFLAVDGYNSDVLPEMTNRVFSIAGIKGEKLWPLSIK</sequence>
<gene>
    <name evidence="1" type="ORF">SSCH_1150005</name>
</gene>
<dbReference type="Proteomes" id="UP000046155">
    <property type="component" value="Unassembled WGS sequence"/>
</dbReference>
<evidence type="ECO:0000313" key="2">
    <source>
        <dbReference type="Proteomes" id="UP000046155"/>
    </source>
</evidence>
<dbReference type="EMBL" id="CDRZ01000019">
    <property type="protein sequence ID" value="CEO87598.1"/>
    <property type="molecule type" value="Genomic_DNA"/>
</dbReference>